<name>R6JLV8_9FIRM</name>
<protein>
    <submittedName>
        <fullName evidence="1">Uncharacterized protein</fullName>
    </submittedName>
</protein>
<gene>
    <name evidence="1" type="ORF">BN486_00297</name>
</gene>
<accession>R6JLV8</accession>
<evidence type="ECO:0000313" key="2">
    <source>
        <dbReference type="Proteomes" id="UP000018009"/>
    </source>
</evidence>
<proteinExistence type="predicted"/>
<dbReference type="Proteomes" id="UP000018009">
    <property type="component" value="Unassembled WGS sequence"/>
</dbReference>
<comment type="caution">
    <text evidence="1">The sequence shown here is derived from an EMBL/GenBank/DDBJ whole genome shotgun (WGS) entry which is preliminary data.</text>
</comment>
<dbReference type="EMBL" id="CBDY010000146">
    <property type="protein sequence ID" value="CDB62310.1"/>
    <property type="molecule type" value="Genomic_DNA"/>
</dbReference>
<sequence length="93" mass="10548">MARTEVYTCDICKQSKGKDDLAKITVQTSGIRMRNVYGGFTIDICPDCLKKKGFVVEPKKNDEEDRQTMKQNEATLKDKILDILSDLDVVFAE</sequence>
<organism evidence="1 2">
    <name type="scientific">[Clostridium] clostridioforme CAG:132</name>
    <dbReference type="NCBI Taxonomy" id="1263065"/>
    <lineage>
        <taxon>Bacteria</taxon>
        <taxon>Bacillati</taxon>
        <taxon>Bacillota</taxon>
        <taxon>Clostridia</taxon>
        <taxon>Lachnospirales</taxon>
        <taxon>Lachnospiraceae</taxon>
        <taxon>Enterocloster</taxon>
    </lineage>
</organism>
<reference evidence="1" key="1">
    <citation type="submission" date="2012-11" db="EMBL/GenBank/DDBJ databases">
        <title>Dependencies among metagenomic species, viruses, plasmids and units of genetic variation.</title>
        <authorList>
            <person name="Nielsen H.B."/>
            <person name="Almeida M."/>
            <person name="Juncker A.S."/>
            <person name="Rasmussen S."/>
            <person name="Li J."/>
            <person name="Sunagawa S."/>
            <person name="Plichta D."/>
            <person name="Gautier L."/>
            <person name="Le Chatelier E."/>
            <person name="Peletier E."/>
            <person name="Bonde I."/>
            <person name="Nielsen T."/>
            <person name="Manichanh C."/>
            <person name="Arumugam M."/>
            <person name="Batto J."/>
            <person name="Santos M.B.Q.D."/>
            <person name="Blom N."/>
            <person name="Borruel N."/>
            <person name="Burgdorf K.S."/>
            <person name="Boumezbeur F."/>
            <person name="Casellas F."/>
            <person name="Dore J."/>
            <person name="Guarner F."/>
            <person name="Hansen T."/>
            <person name="Hildebrand F."/>
            <person name="Kaas R.S."/>
            <person name="Kennedy S."/>
            <person name="Kristiansen K."/>
            <person name="Kultima J.R."/>
            <person name="Leonard P."/>
            <person name="Levenez F."/>
            <person name="Lund O."/>
            <person name="Moumen B."/>
            <person name="Le Paslier D."/>
            <person name="Pons N."/>
            <person name="Pedersen O."/>
            <person name="Prifti E."/>
            <person name="Qin J."/>
            <person name="Raes J."/>
            <person name="Tap J."/>
            <person name="Tims S."/>
            <person name="Ussery D.W."/>
            <person name="Yamada T."/>
            <person name="MetaHit consortium"/>
            <person name="Renault P."/>
            <person name="Sicheritz-Ponten T."/>
            <person name="Bork P."/>
            <person name="Wang J."/>
            <person name="Brunak S."/>
            <person name="Ehrlich S.D."/>
        </authorList>
    </citation>
    <scope>NUCLEOTIDE SEQUENCE [LARGE SCALE GENOMIC DNA]</scope>
</reference>
<dbReference type="RefSeq" id="WP_022200495.1">
    <property type="nucleotide sequence ID" value="NZ_FR885872.1"/>
</dbReference>
<evidence type="ECO:0000313" key="1">
    <source>
        <dbReference type="EMBL" id="CDB62310.1"/>
    </source>
</evidence>
<dbReference type="AlphaFoldDB" id="R6JLV8"/>